<proteinExistence type="predicted"/>
<name>A0A3E1NUF1_9BACT</name>
<dbReference type="Proteomes" id="UP000261174">
    <property type="component" value="Unassembled WGS sequence"/>
</dbReference>
<dbReference type="InterPro" id="IPR004891">
    <property type="entry name" value="Mercury-R_MerC"/>
</dbReference>
<comment type="caution">
    <text evidence="2">The sequence shown here is derived from an EMBL/GenBank/DDBJ whole genome shotgun (WGS) entry which is preliminary data.</text>
</comment>
<dbReference type="GO" id="GO:0016020">
    <property type="term" value="C:membrane"/>
    <property type="evidence" value="ECO:0007669"/>
    <property type="project" value="InterPro"/>
</dbReference>
<dbReference type="GO" id="GO:0015097">
    <property type="term" value="F:mercury ion transmembrane transporter activity"/>
    <property type="evidence" value="ECO:0007669"/>
    <property type="project" value="InterPro"/>
</dbReference>
<organism evidence="2 3">
    <name type="scientific">Chitinophaga silvisoli</name>
    <dbReference type="NCBI Taxonomy" id="2291814"/>
    <lineage>
        <taxon>Bacteria</taxon>
        <taxon>Pseudomonadati</taxon>
        <taxon>Bacteroidota</taxon>
        <taxon>Chitinophagia</taxon>
        <taxon>Chitinophagales</taxon>
        <taxon>Chitinophagaceae</taxon>
        <taxon>Chitinophaga</taxon>
    </lineage>
</organism>
<keyword evidence="3" id="KW-1185">Reference proteome</keyword>
<keyword evidence="1" id="KW-1133">Transmembrane helix</keyword>
<feature type="transmembrane region" description="Helical" evidence="1">
    <location>
        <begin position="47"/>
        <end position="65"/>
    </location>
</feature>
<accession>A0A3E1NUF1</accession>
<keyword evidence="1" id="KW-0472">Membrane</keyword>
<sequence>MLMNTDYRSRWDAIGIAASFACAIHCVLLPLIFTTLTLFGIEFLENVYLEILTILVSMTAGSWALFKGYRKHSNKTLILLFVTGLVCMITGNLLPAQSAEIICKLAGSLLIIIAHLKNVRQCRHQ</sequence>
<protein>
    <submittedName>
        <fullName evidence="2">MerC domain-containing protein</fullName>
    </submittedName>
</protein>
<gene>
    <name evidence="2" type="ORF">DXN04_28040</name>
</gene>
<evidence type="ECO:0000313" key="2">
    <source>
        <dbReference type="EMBL" id="RFM31569.1"/>
    </source>
</evidence>
<keyword evidence="1" id="KW-0812">Transmembrane</keyword>
<dbReference type="EMBL" id="QTJV01000013">
    <property type="protein sequence ID" value="RFM31569.1"/>
    <property type="molecule type" value="Genomic_DNA"/>
</dbReference>
<feature type="transmembrane region" description="Helical" evidence="1">
    <location>
        <begin position="12"/>
        <end position="41"/>
    </location>
</feature>
<reference evidence="2 3" key="1">
    <citation type="submission" date="2018-08" db="EMBL/GenBank/DDBJ databases">
        <title>Chitinophaga sp. K20C18050901, a novel bacterium isolated from forest soil.</title>
        <authorList>
            <person name="Wang C."/>
        </authorList>
    </citation>
    <scope>NUCLEOTIDE SEQUENCE [LARGE SCALE GENOMIC DNA]</scope>
    <source>
        <strain evidence="2 3">K20C18050901</strain>
    </source>
</reference>
<evidence type="ECO:0000256" key="1">
    <source>
        <dbReference type="SAM" id="Phobius"/>
    </source>
</evidence>
<evidence type="ECO:0000313" key="3">
    <source>
        <dbReference type="Proteomes" id="UP000261174"/>
    </source>
</evidence>
<dbReference type="Pfam" id="PF03203">
    <property type="entry name" value="MerC"/>
    <property type="match status" value="1"/>
</dbReference>
<dbReference type="AlphaFoldDB" id="A0A3E1NUF1"/>
<feature type="transmembrane region" description="Helical" evidence="1">
    <location>
        <begin position="77"/>
        <end position="95"/>
    </location>
</feature>